<keyword evidence="2" id="KW-0378">Hydrolase</keyword>
<proteinExistence type="predicted"/>
<sequence length="284" mass="31739">MHQVRMYAVNRRSLMGKYTEIAIGQDRIHEGHVLLVNRDHPVKRPPAPEELLPVQQIPAALHREEQEIRLEQTCLRQLNKLLQACRAAGRIVAVSGYRSKEAQARIYAASVRDHGPAFTASYVARPNESEHQTGLAVDVGEAAAAIDYLCPLFPDRGVCRDFRRLAADYGFIQRYEEGKEQITGIACEPWHFRYVGFPHSRIIAENGLCLEEYIDDVKQFTCDGPHLIVEGRYGVDEVYYVPAAANGLTAVPVVHGTPCRLSGNNQDGFIVTVLHRKGGARRDG</sequence>
<dbReference type="Gene3D" id="3.30.200.180">
    <property type="match status" value="1"/>
</dbReference>
<dbReference type="SUPFAM" id="SSF55166">
    <property type="entry name" value="Hedgehog/DD-peptidase"/>
    <property type="match status" value="1"/>
</dbReference>
<evidence type="ECO:0000313" key="2">
    <source>
        <dbReference type="EMBL" id="MCY9610419.1"/>
    </source>
</evidence>
<dbReference type="EMBL" id="JAMDMM010000055">
    <property type="protein sequence ID" value="MCY9610419.1"/>
    <property type="molecule type" value="Genomic_DNA"/>
</dbReference>
<comment type="caution">
    <text evidence="2">The sequence shown here is derived from an EMBL/GenBank/DDBJ whole genome shotgun (WGS) entry which is preliminary data.</text>
</comment>
<dbReference type="GeneID" id="76999996"/>
<dbReference type="InterPro" id="IPR052179">
    <property type="entry name" value="DD-CPase-like"/>
</dbReference>
<keyword evidence="2" id="KW-0645">Protease</keyword>
<evidence type="ECO:0000313" key="3">
    <source>
        <dbReference type="Proteomes" id="UP001209276"/>
    </source>
</evidence>
<dbReference type="GO" id="GO:0004180">
    <property type="term" value="F:carboxypeptidase activity"/>
    <property type="evidence" value="ECO:0007669"/>
    <property type="project" value="UniProtKB-KW"/>
</dbReference>
<dbReference type="PANTHER" id="PTHR34385:SF1">
    <property type="entry name" value="PEPTIDOGLYCAN L-ALANYL-D-GLUTAMATE ENDOPEPTIDASE CWLK"/>
    <property type="match status" value="1"/>
</dbReference>
<keyword evidence="3" id="KW-1185">Reference proteome</keyword>
<dbReference type="InterPro" id="IPR009045">
    <property type="entry name" value="Zn_M74/Hedgehog-like"/>
</dbReference>
<reference evidence="2 3" key="1">
    <citation type="submission" date="2022-05" db="EMBL/GenBank/DDBJ databases">
        <title>Genome Sequencing of Bee-Associated Microbes.</title>
        <authorList>
            <person name="Dunlap C."/>
        </authorList>
    </citation>
    <scope>NUCLEOTIDE SEQUENCE [LARGE SCALE GENOMIC DNA]</scope>
    <source>
        <strain evidence="2 3">NRRL B-14613</strain>
    </source>
</reference>
<feature type="domain" description="D-alanyl-D-alanine carboxypeptidase-like core" evidence="1">
    <location>
        <begin position="68"/>
        <end position="196"/>
    </location>
</feature>
<dbReference type="Gene3D" id="3.30.1380.10">
    <property type="match status" value="1"/>
</dbReference>
<evidence type="ECO:0000259" key="1">
    <source>
        <dbReference type="Pfam" id="PF02557"/>
    </source>
</evidence>
<dbReference type="InterPro" id="IPR003709">
    <property type="entry name" value="VanY-like_core_dom"/>
</dbReference>
<dbReference type="Proteomes" id="UP001209276">
    <property type="component" value="Unassembled WGS sequence"/>
</dbReference>
<dbReference type="Pfam" id="PF02557">
    <property type="entry name" value="VanY"/>
    <property type="match status" value="1"/>
</dbReference>
<gene>
    <name evidence="2" type="ORF">M5W83_25030</name>
</gene>
<dbReference type="PANTHER" id="PTHR34385">
    <property type="entry name" value="D-ALANYL-D-ALANINE CARBOXYPEPTIDASE"/>
    <property type="match status" value="1"/>
</dbReference>
<dbReference type="RefSeq" id="WP_244193981.1">
    <property type="nucleotide sequence ID" value="NZ_CABMNB010000001.1"/>
</dbReference>
<keyword evidence="2" id="KW-0121">Carboxypeptidase</keyword>
<accession>A0ABT4G2W7</accession>
<organism evidence="2 3">
    <name type="scientific">Paenibacillus thiaminolyticus</name>
    <name type="common">Bacillus thiaminolyticus</name>
    <dbReference type="NCBI Taxonomy" id="49283"/>
    <lineage>
        <taxon>Bacteria</taxon>
        <taxon>Bacillati</taxon>
        <taxon>Bacillota</taxon>
        <taxon>Bacilli</taxon>
        <taxon>Bacillales</taxon>
        <taxon>Paenibacillaceae</taxon>
        <taxon>Paenibacillus</taxon>
    </lineage>
</organism>
<protein>
    <submittedName>
        <fullName evidence="2">D-alanyl-D-alanine carboxypeptidase family protein</fullName>
    </submittedName>
</protein>
<name>A0ABT4G2W7_PANTH</name>